<sequence length="289" mass="31061">MSVRRDSLLSVMAAVLVLAGVLVLCYPWAASWVSQYNQSAVVAGGVPAGRSDAAANAKALALAREYNSRLTSDALYKANSNVPRSSQGEGLHTLYEQALDAGRGLMARIQMPSISLDLPIYHGTSDETLLRGVGHLEGTSLPVGGKGTHAVLTGHRGLAQATMFTNLDKVNKGDLFTVSTFGQALTYRVTDIKVVDPDQTQSLRAVEGKDLVTLVTCTPLGINTQRIFVTGERVTPTPPQSVAAASDTPDVPGTPWWLFILIAVILLDLIWLYRTLHPSISGRHIHMHR</sequence>
<keyword evidence="1" id="KW-0378">Hydrolase</keyword>
<dbReference type="InterPro" id="IPR042002">
    <property type="entry name" value="Sortase_C"/>
</dbReference>
<reference evidence="4" key="1">
    <citation type="journal article" date="2020" name="Biotechnol. Biofuels">
        <title>New insights from the biogas microbiome by comprehensive genome-resolved metagenomics of nearly 1600 species originating from multiple anaerobic digesters.</title>
        <authorList>
            <person name="Campanaro S."/>
            <person name="Treu L."/>
            <person name="Rodriguez-R L.M."/>
            <person name="Kovalovszki A."/>
            <person name="Ziels R.M."/>
            <person name="Maus I."/>
            <person name="Zhu X."/>
            <person name="Kougias P.G."/>
            <person name="Basile A."/>
            <person name="Luo G."/>
            <person name="Schluter A."/>
            <person name="Konstantinidis K.T."/>
            <person name="Angelidaki I."/>
        </authorList>
    </citation>
    <scope>NUCLEOTIDE SEQUENCE</scope>
    <source>
        <strain evidence="4">AS01afH2WH_6</strain>
    </source>
</reference>
<protein>
    <submittedName>
        <fullName evidence="4">Class C sortase</fullName>
    </submittedName>
</protein>
<dbReference type="AlphaFoldDB" id="A0A971CY90"/>
<accession>A0A971CY90</accession>
<dbReference type="Pfam" id="PF04203">
    <property type="entry name" value="Sortase"/>
    <property type="match status" value="1"/>
</dbReference>
<dbReference type="Gene3D" id="2.40.260.10">
    <property type="entry name" value="Sortase"/>
    <property type="match status" value="1"/>
</dbReference>
<dbReference type="CDD" id="cd05827">
    <property type="entry name" value="Sortase_C"/>
    <property type="match status" value="1"/>
</dbReference>
<gene>
    <name evidence="4" type="ORF">GXW98_03535</name>
</gene>
<feature type="active site" description="Acyl-thioester intermediate" evidence="2">
    <location>
        <position position="217"/>
    </location>
</feature>
<keyword evidence="3" id="KW-0472">Membrane</keyword>
<comment type="caution">
    <text evidence="4">The sequence shown here is derived from an EMBL/GenBank/DDBJ whole genome shotgun (WGS) entry which is preliminary data.</text>
</comment>
<dbReference type="Proteomes" id="UP000767327">
    <property type="component" value="Unassembled WGS sequence"/>
</dbReference>
<keyword evidence="3" id="KW-1133">Transmembrane helix</keyword>
<dbReference type="GO" id="GO:0016787">
    <property type="term" value="F:hydrolase activity"/>
    <property type="evidence" value="ECO:0007669"/>
    <property type="project" value="UniProtKB-KW"/>
</dbReference>
<dbReference type="InterPro" id="IPR023365">
    <property type="entry name" value="Sortase_dom-sf"/>
</dbReference>
<evidence type="ECO:0000313" key="4">
    <source>
        <dbReference type="EMBL" id="NLT79344.1"/>
    </source>
</evidence>
<dbReference type="NCBIfam" id="TIGR01076">
    <property type="entry name" value="sortase_fam"/>
    <property type="match status" value="1"/>
</dbReference>
<dbReference type="SUPFAM" id="SSF63817">
    <property type="entry name" value="Sortase"/>
    <property type="match status" value="1"/>
</dbReference>
<reference evidence="4" key="2">
    <citation type="submission" date="2020-01" db="EMBL/GenBank/DDBJ databases">
        <authorList>
            <person name="Campanaro S."/>
        </authorList>
    </citation>
    <scope>NUCLEOTIDE SEQUENCE</scope>
    <source>
        <strain evidence="4">AS01afH2WH_6</strain>
    </source>
</reference>
<dbReference type="RefSeq" id="WP_273173103.1">
    <property type="nucleotide sequence ID" value="NZ_JAAXZR010000015.1"/>
</dbReference>
<evidence type="ECO:0000256" key="1">
    <source>
        <dbReference type="ARBA" id="ARBA00022801"/>
    </source>
</evidence>
<proteinExistence type="predicted"/>
<feature type="transmembrane region" description="Helical" evidence="3">
    <location>
        <begin position="256"/>
        <end position="273"/>
    </location>
</feature>
<evidence type="ECO:0000256" key="2">
    <source>
        <dbReference type="PIRSR" id="PIRSR605754-1"/>
    </source>
</evidence>
<dbReference type="EMBL" id="JAAXZR010000015">
    <property type="protein sequence ID" value="NLT79344.1"/>
    <property type="molecule type" value="Genomic_DNA"/>
</dbReference>
<name>A0A971CY90_9BIFI</name>
<feature type="active site" description="Proton donor/acceptor" evidence="2">
    <location>
        <position position="155"/>
    </location>
</feature>
<dbReference type="NCBIfam" id="NF033745">
    <property type="entry name" value="class_C_sortase"/>
    <property type="match status" value="1"/>
</dbReference>
<keyword evidence="3" id="KW-0812">Transmembrane</keyword>
<organism evidence="4 5">
    <name type="scientific">Bifidobacterium crudilactis</name>
    <dbReference type="NCBI Taxonomy" id="327277"/>
    <lineage>
        <taxon>Bacteria</taxon>
        <taxon>Bacillati</taxon>
        <taxon>Actinomycetota</taxon>
        <taxon>Actinomycetes</taxon>
        <taxon>Bifidobacteriales</taxon>
        <taxon>Bifidobacteriaceae</taxon>
        <taxon>Bifidobacterium</taxon>
    </lineage>
</organism>
<dbReference type="InterPro" id="IPR005754">
    <property type="entry name" value="Sortase"/>
</dbReference>
<evidence type="ECO:0000313" key="5">
    <source>
        <dbReference type="Proteomes" id="UP000767327"/>
    </source>
</evidence>
<evidence type="ECO:0000256" key="3">
    <source>
        <dbReference type="SAM" id="Phobius"/>
    </source>
</evidence>